<comment type="caution">
    <text evidence="6">The sequence shown here is derived from an EMBL/GenBank/DDBJ whole genome shotgun (WGS) entry which is preliminary data.</text>
</comment>
<proteinExistence type="predicted"/>
<keyword evidence="4" id="KW-0862">Zinc</keyword>
<feature type="domain" description="C2H2-type" evidence="5">
    <location>
        <begin position="244"/>
        <end position="266"/>
    </location>
</feature>
<dbReference type="Gene3D" id="3.30.160.60">
    <property type="entry name" value="Classic Zinc Finger"/>
    <property type="match status" value="1"/>
</dbReference>
<evidence type="ECO:0000259" key="5">
    <source>
        <dbReference type="PROSITE" id="PS00028"/>
    </source>
</evidence>
<organism evidence="6 7">
    <name type="scientific">Helicostylum pulchrum</name>
    <dbReference type="NCBI Taxonomy" id="562976"/>
    <lineage>
        <taxon>Eukaryota</taxon>
        <taxon>Fungi</taxon>
        <taxon>Fungi incertae sedis</taxon>
        <taxon>Mucoromycota</taxon>
        <taxon>Mucoromycotina</taxon>
        <taxon>Mucoromycetes</taxon>
        <taxon>Mucorales</taxon>
        <taxon>Mucorineae</taxon>
        <taxon>Mucoraceae</taxon>
        <taxon>Helicostylum</taxon>
    </lineage>
</organism>
<reference evidence="6 7" key="1">
    <citation type="submission" date="2024-04" db="EMBL/GenBank/DDBJ databases">
        <title>genome sequences of Mucor flavus KT1a and Helicostylum pulchrum KT1b strains isolation_sourced from the surface of a dry-aged beef.</title>
        <authorList>
            <person name="Toyotome T."/>
            <person name="Hosono M."/>
            <person name="Torimaru M."/>
            <person name="Fukuda K."/>
            <person name="Mikami N."/>
        </authorList>
    </citation>
    <scope>NUCLEOTIDE SEQUENCE [LARGE SCALE GENOMIC DNA]</scope>
    <source>
        <strain evidence="6 7">KT1b</strain>
    </source>
</reference>
<keyword evidence="7" id="KW-1185">Reference proteome</keyword>
<feature type="domain" description="C2H2-type" evidence="5">
    <location>
        <begin position="378"/>
        <end position="399"/>
    </location>
</feature>
<evidence type="ECO:0000256" key="4">
    <source>
        <dbReference type="ARBA" id="ARBA00022833"/>
    </source>
</evidence>
<dbReference type="Proteomes" id="UP001476247">
    <property type="component" value="Unassembled WGS sequence"/>
</dbReference>
<gene>
    <name evidence="6" type="ORF">HPULCUR_009525</name>
</gene>
<evidence type="ECO:0000256" key="1">
    <source>
        <dbReference type="ARBA" id="ARBA00022723"/>
    </source>
</evidence>
<accession>A0ABP9YAP2</accession>
<feature type="domain" description="C2H2-type" evidence="5">
    <location>
        <begin position="71"/>
        <end position="92"/>
    </location>
</feature>
<sequence length="581" mass="68041">MATLNQTQFQQKKSKTARAEKLVVSLAGDPTPTSVERTSVGRHRPRQAKNKNRCSYWPGCMNENYVKNRHCSICNLTFKFVKSFLDHELHSHKTREIPIINLKTLCCNVCNKGFVTTYLYRIHMATLNNIRIPLIRPKPNPSKTPDANDPNNYCLSRNFIFKGRTYYRSHLVNVHHMSHLGPSRSRNPKNMKPTIDILSLYCDACMKTYDTKKSYIHHLVKFHEMIVPNVYSEPGNFDSIRLYCKVCDIMYRKKFQFISHLRRIHHTKLPSCPDLIPSINAKNNYCIACDMTLTNRNVYLQHPSSTHLEETAELYQGIDCKSSSKEDIRLKRYCADCHKVFLRKSLYHIHLDKIHGIKPLDYFLTADDSDVNIPNNHCTLCDKTFQRKEVYRLHMIRVHNMTVTKRPFINSNITPVVDFLKKYCNSCDKVYKTLQSYQSHLFKYHHINSGQTESLSKRVNRNEIPAIDEINSVYTACDKTYASKSAYKIHLYSIHGIKLPRLSRKALQINRDIIPKMNDKKKHCAPCNRTYSSRNNYKYRLAAIHDMKEKNIKQDENVKQDENIKQEDENEKLNIRSVRTN</sequence>
<feature type="domain" description="C2H2-type" evidence="5">
    <location>
        <begin position="286"/>
        <end position="307"/>
    </location>
</feature>
<dbReference type="SMART" id="SM00355">
    <property type="entry name" value="ZnF_C2H2"/>
    <property type="match status" value="9"/>
</dbReference>
<feature type="domain" description="C2H2-type" evidence="5">
    <location>
        <begin position="334"/>
        <end position="355"/>
    </location>
</feature>
<evidence type="ECO:0000313" key="6">
    <source>
        <dbReference type="EMBL" id="GAA5804039.1"/>
    </source>
</evidence>
<protein>
    <recommendedName>
        <fullName evidence="5">C2H2-type domain-containing protein</fullName>
    </recommendedName>
</protein>
<dbReference type="PANTHER" id="PTHR24379">
    <property type="entry name" value="KRAB AND ZINC FINGER DOMAIN-CONTAINING"/>
    <property type="match status" value="1"/>
</dbReference>
<name>A0ABP9YAP2_9FUNG</name>
<dbReference type="EMBL" id="BAABUJ010000032">
    <property type="protein sequence ID" value="GAA5804039.1"/>
    <property type="molecule type" value="Genomic_DNA"/>
</dbReference>
<dbReference type="InterPro" id="IPR013087">
    <property type="entry name" value="Znf_C2H2_type"/>
</dbReference>
<feature type="domain" description="C2H2-type" evidence="5">
    <location>
        <begin position="202"/>
        <end position="223"/>
    </location>
</feature>
<keyword evidence="3" id="KW-0863">Zinc-finger</keyword>
<keyword evidence="1" id="KW-0479">Metal-binding</keyword>
<keyword evidence="2" id="KW-0677">Repeat</keyword>
<evidence type="ECO:0000256" key="2">
    <source>
        <dbReference type="ARBA" id="ARBA00022737"/>
    </source>
</evidence>
<evidence type="ECO:0000256" key="3">
    <source>
        <dbReference type="ARBA" id="ARBA00022771"/>
    </source>
</evidence>
<dbReference type="PANTHER" id="PTHR24379:SF121">
    <property type="entry name" value="C2H2-TYPE DOMAIN-CONTAINING PROTEIN"/>
    <property type="match status" value="1"/>
</dbReference>
<dbReference type="Pfam" id="PF12874">
    <property type="entry name" value="zf-met"/>
    <property type="match status" value="2"/>
</dbReference>
<evidence type="ECO:0000313" key="7">
    <source>
        <dbReference type="Proteomes" id="UP001476247"/>
    </source>
</evidence>
<dbReference type="PROSITE" id="PS00028">
    <property type="entry name" value="ZINC_FINGER_C2H2_1"/>
    <property type="match status" value="6"/>
</dbReference>